<dbReference type="PROSITE" id="PS00028">
    <property type="entry name" value="ZINC_FINGER_C2H2_1"/>
    <property type="match status" value="5"/>
</dbReference>
<evidence type="ECO:0000259" key="9">
    <source>
        <dbReference type="PROSITE" id="PS50157"/>
    </source>
</evidence>
<organism evidence="10 11">
    <name type="scientific">Blastocystis sp. subtype 1 (strain ATCC 50177 / NandII)</name>
    <dbReference type="NCBI Taxonomy" id="478820"/>
    <lineage>
        <taxon>Eukaryota</taxon>
        <taxon>Sar</taxon>
        <taxon>Stramenopiles</taxon>
        <taxon>Bigyra</taxon>
        <taxon>Opalozoa</taxon>
        <taxon>Opalinata</taxon>
        <taxon>Blastocystidae</taxon>
        <taxon>Blastocystis</taxon>
    </lineage>
</organism>
<dbReference type="PROSITE" id="PS50157">
    <property type="entry name" value="ZINC_FINGER_C2H2_2"/>
    <property type="match status" value="5"/>
</dbReference>
<dbReference type="GO" id="GO:0005667">
    <property type="term" value="C:transcription regulator complex"/>
    <property type="evidence" value="ECO:0007669"/>
    <property type="project" value="TreeGrafter"/>
</dbReference>
<proteinExistence type="predicted"/>
<dbReference type="PANTHER" id="PTHR14003:SF23">
    <property type="entry name" value="ZINC FINGER PROTEIN 143"/>
    <property type="match status" value="1"/>
</dbReference>
<feature type="domain" description="C2H2-type" evidence="9">
    <location>
        <begin position="653"/>
        <end position="683"/>
    </location>
</feature>
<keyword evidence="6" id="KW-0539">Nucleus</keyword>
<dbReference type="PANTHER" id="PTHR14003">
    <property type="entry name" value="TRANSCRIPTIONAL REPRESSOR PROTEIN YY"/>
    <property type="match status" value="1"/>
</dbReference>
<feature type="domain" description="C2H2-type" evidence="9">
    <location>
        <begin position="561"/>
        <end position="590"/>
    </location>
</feature>
<keyword evidence="4 7" id="KW-0863">Zinc-finger</keyword>
<evidence type="ECO:0000256" key="2">
    <source>
        <dbReference type="ARBA" id="ARBA00022723"/>
    </source>
</evidence>
<evidence type="ECO:0000256" key="1">
    <source>
        <dbReference type="ARBA" id="ARBA00004123"/>
    </source>
</evidence>
<dbReference type="Pfam" id="PF00096">
    <property type="entry name" value="zf-C2H2"/>
    <property type="match status" value="3"/>
</dbReference>
<evidence type="ECO:0000256" key="4">
    <source>
        <dbReference type="ARBA" id="ARBA00022771"/>
    </source>
</evidence>
<dbReference type="SMART" id="SM00355">
    <property type="entry name" value="ZnF_C2H2"/>
    <property type="match status" value="5"/>
</dbReference>
<gene>
    <name evidence="10" type="ORF">AV274_6545</name>
</gene>
<evidence type="ECO:0000256" key="5">
    <source>
        <dbReference type="ARBA" id="ARBA00022833"/>
    </source>
</evidence>
<evidence type="ECO:0000256" key="7">
    <source>
        <dbReference type="PROSITE-ProRule" id="PRU00042"/>
    </source>
</evidence>
<evidence type="ECO:0000256" key="8">
    <source>
        <dbReference type="SAM" id="MobiDB-lite"/>
    </source>
</evidence>
<keyword evidence="2" id="KW-0479">Metal-binding</keyword>
<evidence type="ECO:0000313" key="10">
    <source>
        <dbReference type="EMBL" id="OAO11793.1"/>
    </source>
</evidence>
<dbReference type="InterPro" id="IPR013087">
    <property type="entry name" value="Znf_C2H2_type"/>
</dbReference>
<dbReference type="GO" id="GO:0000981">
    <property type="term" value="F:DNA-binding transcription factor activity, RNA polymerase II-specific"/>
    <property type="evidence" value="ECO:0007669"/>
    <property type="project" value="TreeGrafter"/>
</dbReference>
<keyword evidence="11" id="KW-1185">Reference proteome</keyword>
<dbReference type="EMBL" id="LXWW01000579">
    <property type="protein sequence ID" value="OAO11793.1"/>
    <property type="molecule type" value="Genomic_DNA"/>
</dbReference>
<comment type="caution">
    <text evidence="10">The sequence shown here is derived from an EMBL/GenBank/DDBJ whole genome shotgun (WGS) entry which is preliminary data.</text>
</comment>
<dbReference type="OrthoDB" id="88489at2759"/>
<evidence type="ECO:0000313" key="11">
    <source>
        <dbReference type="Proteomes" id="UP000078348"/>
    </source>
</evidence>
<feature type="region of interest" description="Disordered" evidence="8">
    <location>
        <begin position="1"/>
        <end position="23"/>
    </location>
</feature>
<dbReference type="STRING" id="478820.A0A196S3R5"/>
<sequence>MPTMVLPPSHASASNPVLPMGDMEALPSASVQNRGEEHPLNIPQMEMMEDGVMSIHQDIPNATNLLGPIPEEALPPRPNAYDYASELHNNYSTVTRDSDTVSYIRFRHNNCATWTYRLSEKQEAKIRMALQENQLFFNLEDILSGVCGVDLAPSKIVSETRSLAFWTEKVYAEQYGDLAFEKDEVFVTYEGLQHLAQSRIGGGNKIRKQYQQPLHLFAQQLAKQMAQSFGRDCLAASAFASSEVPQLDSTALTDSIIKAWKYYRMLLDRLEAMYAKERGTNPLLSVAVDTHPLFSHAMPQPSEAVMDNDSLPQAGTVSDPKKAIRVPADAFHASDSATHGIPHDNRCAQSSTLLGSHAMPADMEEPREGEGTQLGLMIGNQQNTLMDFALNPSMQRGAGEGNPPQFEASVYDSMMNGDAGNEAFIDDGTNLMAVMTHPEEPREGQAGMEVLSSDENHPEEESHILSSNLIVNAQSTIKKGKRCPVCLHRCGNSSKTCSVCHTAFKPVDSSTKRYRCDYEGCNKTFRYESQLSFACSICPKKFSTQSSLHCHMRIHTNDKPYICDVEGCGKAFRTATQLKQHKRLHTGETPYKCTFPGCTASFRTKRMLEPHLRSHTHEPSPHKCQVPGCGKVFAYRSGLMSHIHSVHDQRMPIRCPEKSCRKSFVSNSQMREHYERVHRNQPQAQLFDATHLPQTIQSMQLPMITMDNLNRPMISPVQQQQQLLLPTMAARGGNALSDIPMIPEMNSGQPK</sequence>
<keyword evidence="5" id="KW-0862">Zinc</keyword>
<dbReference type="Gene3D" id="3.30.160.60">
    <property type="entry name" value="Classic Zinc Finger"/>
    <property type="match status" value="5"/>
</dbReference>
<dbReference type="SUPFAM" id="SSF57667">
    <property type="entry name" value="beta-beta-alpha zinc fingers"/>
    <property type="match status" value="2"/>
</dbReference>
<dbReference type="Proteomes" id="UP000078348">
    <property type="component" value="Unassembled WGS sequence"/>
</dbReference>
<dbReference type="GO" id="GO:0000978">
    <property type="term" value="F:RNA polymerase II cis-regulatory region sequence-specific DNA binding"/>
    <property type="evidence" value="ECO:0007669"/>
    <property type="project" value="TreeGrafter"/>
</dbReference>
<dbReference type="AlphaFoldDB" id="A0A196S3R5"/>
<reference evidence="10 11" key="1">
    <citation type="submission" date="2016-05" db="EMBL/GenBank/DDBJ databases">
        <title>Nuclear genome of Blastocystis sp. subtype 1 NandII.</title>
        <authorList>
            <person name="Gentekaki E."/>
            <person name="Curtis B."/>
            <person name="Stairs C."/>
            <person name="Eme L."/>
            <person name="Herman E."/>
            <person name="Klimes V."/>
            <person name="Arias M.C."/>
            <person name="Elias M."/>
            <person name="Hilliou F."/>
            <person name="Klute M."/>
            <person name="Malik S.-B."/>
            <person name="Pightling A."/>
            <person name="Rachubinski R."/>
            <person name="Salas D."/>
            <person name="Schlacht A."/>
            <person name="Suga H."/>
            <person name="Archibald J."/>
            <person name="Ball S.G."/>
            <person name="Clark G."/>
            <person name="Dacks J."/>
            <person name="Van Der Giezen M."/>
            <person name="Tsaousis A."/>
            <person name="Roger A."/>
        </authorList>
    </citation>
    <scope>NUCLEOTIDE SEQUENCE [LARGE SCALE GENOMIC DNA]</scope>
    <source>
        <strain evidence="11">ATCC 50177 / NandII</strain>
    </source>
</reference>
<feature type="domain" description="C2H2-type" evidence="9">
    <location>
        <begin position="622"/>
        <end position="652"/>
    </location>
</feature>
<dbReference type="FunFam" id="3.30.160.60:FF:000145">
    <property type="entry name" value="Zinc finger protein 574"/>
    <property type="match status" value="1"/>
</dbReference>
<comment type="subcellular location">
    <subcellularLocation>
        <location evidence="1">Nucleus</location>
    </subcellularLocation>
</comment>
<feature type="domain" description="C2H2-type" evidence="9">
    <location>
        <begin position="591"/>
        <end position="620"/>
    </location>
</feature>
<dbReference type="GO" id="GO:0000785">
    <property type="term" value="C:chromatin"/>
    <property type="evidence" value="ECO:0007669"/>
    <property type="project" value="TreeGrafter"/>
</dbReference>
<evidence type="ECO:0000256" key="3">
    <source>
        <dbReference type="ARBA" id="ARBA00022737"/>
    </source>
</evidence>
<name>A0A196S3R5_BLAHN</name>
<feature type="domain" description="C2H2-type" evidence="9">
    <location>
        <begin position="533"/>
        <end position="560"/>
    </location>
</feature>
<dbReference type="FunFam" id="3.30.160.60:FF:000125">
    <property type="entry name" value="Putative zinc finger protein 143"/>
    <property type="match status" value="1"/>
</dbReference>
<dbReference type="GO" id="GO:0008270">
    <property type="term" value="F:zinc ion binding"/>
    <property type="evidence" value="ECO:0007669"/>
    <property type="project" value="UniProtKB-KW"/>
</dbReference>
<evidence type="ECO:0000256" key="6">
    <source>
        <dbReference type="ARBA" id="ARBA00023242"/>
    </source>
</evidence>
<protein>
    <recommendedName>
        <fullName evidence="9">C2H2-type domain-containing protein</fullName>
    </recommendedName>
</protein>
<keyword evidence="3" id="KW-0677">Repeat</keyword>
<accession>A0A196S3R5</accession>
<dbReference type="InterPro" id="IPR036236">
    <property type="entry name" value="Znf_C2H2_sf"/>
</dbReference>
<dbReference type="GO" id="GO:0031519">
    <property type="term" value="C:PcG protein complex"/>
    <property type="evidence" value="ECO:0007669"/>
    <property type="project" value="TreeGrafter"/>
</dbReference>